<proteinExistence type="inferred from homology"/>
<keyword evidence="7" id="KW-1185">Reference proteome</keyword>
<dbReference type="GO" id="GO:0046872">
    <property type="term" value="F:metal ion binding"/>
    <property type="evidence" value="ECO:0007669"/>
    <property type="project" value="UniProtKB-KW"/>
</dbReference>
<dbReference type="Pfam" id="PF02633">
    <property type="entry name" value="Creatininase"/>
    <property type="match status" value="1"/>
</dbReference>
<comment type="cofactor">
    <cofactor evidence="1">
        <name>Zn(2+)</name>
        <dbReference type="ChEBI" id="CHEBI:29105"/>
    </cofactor>
</comment>
<name>A0A506U7L8_9HYPH</name>
<dbReference type="Proteomes" id="UP000318801">
    <property type="component" value="Unassembled WGS sequence"/>
</dbReference>
<dbReference type="GO" id="GO:0016811">
    <property type="term" value="F:hydrolase activity, acting on carbon-nitrogen (but not peptide) bonds, in linear amides"/>
    <property type="evidence" value="ECO:0007669"/>
    <property type="project" value="TreeGrafter"/>
</dbReference>
<dbReference type="AlphaFoldDB" id="A0A506U7L8"/>
<keyword evidence="3" id="KW-0378">Hydrolase</keyword>
<evidence type="ECO:0000256" key="5">
    <source>
        <dbReference type="ARBA" id="ARBA00024029"/>
    </source>
</evidence>
<evidence type="ECO:0000256" key="4">
    <source>
        <dbReference type="ARBA" id="ARBA00022833"/>
    </source>
</evidence>
<comment type="caution">
    <text evidence="6">The sequence shown here is derived from an EMBL/GenBank/DDBJ whole genome shotgun (WGS) entry which is preliminary data.</text>
</comment>
<gene>
    <name evidence="6" type="ORF">FJU08_14705</name>
</gene>
<dbReference type="GO" id="GO:0009231">
    <property type="term" value="P:riboflavin biosynthetic process"/>
    <property type="evidence" value="ECO:0007669"/>
    <property type="project" value="TreeGrafter"/>
</dbReference>
<sequence>MSFSIWSQLRTTDFSQIDREKSIALLPVGATEQHGPHLPLNTDSLLAEAMALGAAAKAAQADVYVLPTITYAKSDEHLSFPGTLTLDAATLEATITQIGRSVARSGFSKLVFLNAHGGNVPVLQIVARRLRNEEKLFCVTAGWMGMGFPEGLVSAEERASGIHGGFVETAAMLHFRPDLVDMDQARNFRPASADVAARNDVLRLVGPVGAGWIAEDLTPDGVAGNAAAATAEAGQALADHATARFARLLDETAAYHPPFLAQGER</sequence>
<evidence type="ECO:0000313" key="6">
    <source>
        <dbReference type="EMBL" id="TPW29101.1"/>
    </source>
</evidence>
<dbReference type="PANTHER" id="PTHR35005:SF1">
    <property type="entry name" value="2-AMINO-5-FORMYLAMINO-6-RIBOSYLAMINOPYRIMIDIN-4(3H)-ONE 5'-MONOPHOSPHATE DEFORMYLASE"/>
    <property type="match status" value="1"/>
</dbReference>
<evidence type="ECO:0000256" key="3">
    <source>
        <dbReference type="ARBA" id="ARBA00022801"/>
    </source>
</evidence>
<accession>A0A506U7L8</accession>
<dbReference type="SUPFAM" id="SSF102215">
    <property type="entry name" value="Creatininase"/>
    <property type="match status" value="1"/>
</dbReference>
<protein>
    <submittedName>
        <fullName evidence="6">Creatininase family protein</fullName>
    </submittedName>
</protein>
<evidence type="ECO:0000256" key="1">
    <source>
        <dbReference type="ARBA" id="ARBA00001947"/>
    </source>
</evidence>
<dbReference type="Gene3D" id="3.40.50.10310">
    <property type="entry name" value="Creatininase"/>
    <property type="match status" value="1"/>
</dbReference>
<organism evidence="6 7">
    <name type="scientific">Martelella alba</name>
    <dbReference type="NCBI Taxonomy" id="2590451"/>
    <lineage>
        <taxon>Bacteria</taxon>
        <taxon>Pseudomonadati</taxon>
        <taxon>Pseudomonadota</taxon>
        <taxon>Alphaproteobacteria</taxon>
        <taxon>Hyphomicrobiales</taxon>
        <taxon>Aurantimonadaceae</taxon>
        <taxon>Martelella</taxon>
    </lineage>
</organism>
<reference evidence="6 7" key="1">
    <citation type="submission" date="2019-06" db="EMBL/GenBank/DDBJ databases">
        <authorList>
            <person name="Li M."/>
        </authorList>
    </citation>
    <scope>NUCLEOTIDE SEQUENCE [LARGE SCALE GENOMIC DNA]</scope>
    <source>
        <strain evidence="6 7">BGMRC2036</strain>
    </source>
</reference>
<evidence type="ECO:0000256" key="2">
    <source>
        <dbReference type="ARBA" id="ARBA00022723"/>
    </source>
</evidence>
<dbReference type="EMBL" id="VHLG01000010">
    <property type="protein sequence ID" value="TPW29101.1"/>
    <property type="molecule type" value="Genomic_DNA"/>
</dbReference>
<keyword evidence="2" id="KW-0479">Metal-binding</keyword>
<dbReference type="InterPro" id="IPR024087">
    <property type="entry name" value="Creatininase-like_sf"/>
</dbReference>
<dbReference type="OrthoDB" id="9801445at2"/>
<evidence type="ECO:0000313" key="7">
    <source>
        <dbReference type="Proteomes" id="UP000318801"/>
    </source>
</evidence>
<dbReference type="PANTHER" id="PTHR35005">
    <property type="entry name" value="3-DEHYDRO-SCYLLO-INOSOSE HYDROLASE"/>
    <property type="match status" value="1"/>
</dbReference>
<dbReference type="InterPro" id="IPR003785">
    <property type="entry name" value="Creatininase/forma_Hydrolase"/>
</dbReference>
<dbReference type="RefSeq" id="WP_141149778.1">
    <property type="nucleotide sequence ID" value="NZ_VHLG01000010.1"/>
</dbReference>
<comment type="similarity">
    <text evidence="5">Belongs to the creatininase superfamily.</text>
</comment>
<keyword evidence="4" id="KW-0862">Zinc</keyword>